<evidence type="ECO:0000313" key="2">
    <source>
        <dbReference type="Proteomes" id="UP001487740"/>
    </source>
</evidence>
<proteinExistence type="predicted"/>
<sequence length="396" mass="43046">MIADAYSSAVASGCDRAPASGNHNILEGRHFSPNTLIIFLVNKKTDPITKKVSTVFSIRDRLLVEDKFVDSVLRSKDTTAASYKNLSSPAVDGSLPINRDHLSTATSGSSIKEAKEGISLDWYVQLSNMSAMGKTSATVASGISCALSSVDGKKKSVKPDEPSEKKLRKALRRNVDRSKNLLVVLEQNLSSWDYEEHNATMSSFWSSTAAVHASVLQEALNRGNDAGVRHQMNMGSMRDAFTRAEEQLRLSSWLSTDPAIPNLKDKVKNISSVAKLIKGLVDMTLQTALNTSKLAGSAADGWSVPAQFESSRMRALEDLAGSRHRNGVVSVMLSRERGSISFGDSRRKTNVLVIPLVILEHLVAYKVVLNSYCSASGMSLSKQLDHFIDILSGKND</sequence>
<dbReference type="Proteomes" id="UP001487740">
    <property type="component" value="Unassembled WGS sequence"/>
</dbReference>
<organism evidence="1 2">
    <name type="scientific">Scylla paramamosain</name>
    <name type="common">Mud crab</name>
    <dbReference type="NCBI Taxonomy" id="85552"/>
    <lineage>
        <taxon>Eukaryota</taxon>
        <taxon>Metazoa</taxon>
        <taxon>Ecdysozoa</taxon>
        <taxon>Arthropoda</taxon>
        <taxon>Crustacea</taxon>
        <taxon>Multicrustacea</taxon>
        <taxon>Malacostraca</taxon>
        <taxon>Eumalacostraca</taxon>
        <taxon>Eucarida</taxon>
        <taxon>Decapoda</taxon>
        <taxon>Pleocyemata</taxon>
        <taxon>Brachyura</taxon>
        <taxon>Eubrachyura</taxon>
        <taxon>Portunoidea</taxon>
        <taxon>Portunidae</taxon>
        <taxon>Portuninae</taxon>
        <taxon>Scylla</taxon>
    </lineage>
</organism>
<protein>
    <recommendedName>
        <fullName evidence="3">Exocyst complex component Sec8</fullName>
    </recommendedName>
</protein>
<dbReference type="AlphaFoldDB" id="A0AAW0V872"/>
<evidence type="ECO:0000313" key="1">
    <source>
        <dbReference type="EMBL" id="KAK8407565.1"/>
    </source>
</evidence>
<name>A0AAW0V872_SCYPA</name>
<comment type="caution">
    <text evidence="1">The sequence shown here is derived from an EMBL/GenBank/DDBJ whole genome shotgun (WGS) entry which is preliminary data.</text>
</comment>
<reference evidence="1 2" key="1">
    <citation type="submission" date="2023-03" db="EMBL/GenBank/DDBJ databases">
        <title>High-quality genome of Scylla paramamosain provides insights in environmental adaptation.</title>
        <authorList>
            <person name="Zhang L."/>
        </authorList>
    </citation>
    <scope>NUCLEOTIDE SEQUENCE [LARGE SCALE GENOMIC DNA]</scope>
    <source>
        <strain evidence="1">LZ_2023a</strain>
        <tissue evidence="1">Muscle</tissue>
    </source>
</reference>
<evidence type="ECO:0008006" key="3">
    <source>
        <dbReference type="Google" id="ProtNLM"/>
    </source>
</evidence>
<keyword evidence="2" id="KW-1185">Reference proteome</keyword>
<accession>A0AAW0V872</accession>
<dbReference type="EMBL" id="JARAKH010000001">
    <property type="protein sequence ID" value="KAK8407565.1"/>
    <property type="molecule type" value="Genomic_DNA"/>
</dbReference>
<gene>
    <name evidence="1" type="ORF">O3P69_002256</name>
</gene>